<organism evidence="1">
    <name type="scientific">viral metagenome</name>
    <dbReference type="NCBI Taxonomy" id="1070528"/>
    <lineage>
        <taxon>unclassified sequences</taxon>
        <taxon>metagenomes</taxon>
        <taxon>organismal metagenomes</taxon>
    </lineage>
</organism>
<name>A0A6C0DMF8_9ZZZZ</name>
<accession>A0A6C0DMF8</accession>
<proteinExistence type="predicted"/>
<dbReference type="AlphaFoldDB" id="A0A6C0DMF8"/>
<protein>
    <submittedName>
        <fullName evidence="1">Uncharacterized protein</fullName>
    </submittedName>
</protein>
<evidence type="ECO:0000313" key="1">
    <source>
        <dbReference type="EMBL" id="QHT17777.1"/>
    </source>
</evidence>
<dbReference type="EMBL" id="MN739644">
    <property type="protein sequence ID" value="QHT17777.1"/>
    <property type="molecule type" value="Genomic_DNA"/>
</dbReference>
<sequence length="78" mass="9428">MEQLLRQAPVNISNEEIERIFNENNNDFNKTLLALWEIDDNNDNNNNNDDKKINWTFIRETCDAYDTEMKKMMDSNRR</sequence>
<reference evidence="1" key="1">
    <citation type="journal article" date="2020" name="Nature">
        <title>Giant virus diversity and host interactions through global metagenomics.</title>
        <authorList>
            <person name="Schulz F."/>
            <person name="Roux S."/>
            <person name="Paez-Espino D."/>
            <person name="Jungbluth S."/>
            <person name="Walsh D.A."/>
            <person name="Denef V.J."/>
            <person name="McMahon K.D."/>
            <person name="Konstantinidis K.T."/>
            <person name="Eloe-Fadrosh E.A."/>
            <person name="Kyrpides N.C."/>
            <person name="Woyke T."/>
        </authorList>
    </citation>
    <scope>NUCLEOTIDE SEQUENCE</scope>
    <source>
        <strain evidence="1">GVMAG-M-3300023174-30</strain>
    </source>
</reference>